<feature type="transmembrane region" description="Helical" evidence="1">
    <location>
        <begin position="134"/>
        <end position="159"/>
    </location>
</feature>
<accession>A0ABW6ASP1</accession>
<feature type="transmembrane region" description="Helical" evidence="1">
    <location>
        <begin position="92"/>
        <end position="114"/>
    </location>
</feature>
<proteinExistence type="predicted"/>
<feature type="transmembrane region" description="Helical" evidence="1">
    <location>
        <begin position="192"/>
        <end position="209"/>
    </location>
</feature>
<dbReference type="Proteomes" id="UP001597512">
    <property type="component" value="Unassembled WGS sequence"/>
</dbReference>
<dbReference type="RefSeq" id="WP_381508977.1">
    <property type="nucleotide sequence ID" value="NZ_JBHUOM010000049.1"/>
</dbReference>
<evidence type="ECO:0008006" key="4">
    <source>
        <dbReference type="Google" id="ProtNLM"/>
    </source>
</evidence>
<feature type="transmembrane region" description="Helical" evidence="1">
    <location>
        <begin position="241"/>
        <end position="260"/>
    </location>
</feature>
<sequence length="373" mass="42750">MTQDLADSRTSWFFKVCEAALAVTALLNLLLFPLEFMPLSFYETYGQYFDYVMGSLMAIALIASTIYSLIWHQREQTKPIDSPLRHAWLQGIIRYWLALSIATYGFAKILKTQFQTADYLLDMPISAVNGMGLTWYYFGYSYALAVIIALFQIGGSILLLYRRTTLLGVMILLPVMINIVLINVFFKISSGALFNSIIFSLALVFFLGLHRKRLKVIFWDLVGHLPPIAFRHGWIKHCLRLLPIAVAFISLKALIISHPYDQMLKGTWKVEKLIRNGQVQPSTAWLTDTRAWSRIYFAGYEGCAFSPNPYRFEPSEGLMGSYEFDSQQNKLQVAFYSGDTLRARISHRTAEAMRLQGVVHHDTVDMQLIRLHR</sequence>
<evidence type="ECO:0000313" key="2">
    <source>
        <dbReference type="EMBL" id="MFD2938231.1"/>
    </source>
</evidence>
<feature type="transmembrane region" description="Helical" evidence="1">
    <location>
        <begin position="12"/>
        <end position="31"/>
    </location>
</feature>
<gene>
    <name evidence="2" type="ORF">ACFS25_30995</name>
</gene>
<evidence type="ECO:0000313" key="3">
    <source>
        <dbReference type="Proteomes" id="UP001597512"/>
    </source>
</evidence>
<name>A0ABW6ASP1_9BACT</name>
<evidence type="ECO:0000256" key="1">
    <source>
        <dbReference type="SAM" id="Phobius"/>
    </source>
</evidence>
<dbReference type="EMBL" id="JBHUOM010000049">
    <property type="protein sequence ID" value="MFD2938231.1"/>
    <property type="molecule type" value="Genomic_DNA"/>
</dbReference>
<organism evidence="2 3">
    <name type="scientific">Spirosoma flavum</name>
    <dbReference type="NCBI Taxonomy" id="2048557"/>
    <lineage>
        <taxon>Bacteria</taxon>
        <taxon>Pseudomonadati</taxon>
        <taxon>Bacteroidota</taxon>
        <taxon>Cytophagia</taxon>
        <taxon>Cytophagales</taxon>
        <taxon>Cytophagaceae</taxon>
        <taxon>Spirosoma</taxon>
    </lineage>
</organism>
<keyword evidence="1" id="KW-0812">Transmembrane</keyword>
<protein>
    <recommendedName>
        <fullName evidence="4">ABC transporter permease</fullName>
    </recommendedName>
</protein>
<feature type="transmembrane region" description="Helical" evidence="1">
    <location>
        <begin position="166"/>
        <end position="186"/>
    </location>
</feature>
<keyword evidence="1" id="KW-1133">Transmembrane helix</keyword>
<feature type="transmembrane region" description="Helical" evidence="1">
    <location>
        <begin position="51"/>
        <end position="71"/>
    </location>
</feature>
<keyword evidence="1" id="KW-0472">Membrane</keyword>
<comment type="caution">
    <text evidence="2">The sequence shown here is derived from an EMBL/GenBank/DDBJ whole genome shotgun (WGS) entry which is preliminary data.</text>
</comment>
<keyword evidence="3" id="KW-1185">Reference proteome</keyword>
<reference evidence="3" key="1">
    <citation type="journal article" date="2019" name="Int. J. Syst. Evol. Microbiol.">
        <title>The Global Catalogue of Microorganisms (GCM) 10K type strain sequencing project: providing services to taxonomists for standard genome sequencing and annotation.</title>
        <authorList>
            <consortium name="The Broad Institute Genomics Platform"/>
            <consortium name="The Broad Institute Genome Sequencing Center for Infectious Disease"/>
            <person name="Wu L."/>
            <person name="Ma J."/>
        </authorList>
    </citation>
    <scope>NUCLEOTIDE SEQUENCE [LARGE SCALE GENOMIC DNA]</scope>
    <source>
        <strain evidence="3">KCTC 52490</strain>
    </source>
</reference>